<proteinExistence type="predicted"/>
<reference evidence="2 3" key="1">
    <citation type="submission" date="2017-06" db="EMBL/GenBank/DDBJ databases">
        <authorList>
            <person name="Kim H.J."/>
            <person name="Triplett B.A."/>
        </authorList>
    </citation>
    <scope>NUCLEOTIDE SEQUENCE [LARGE SCALE GENOMIC DNA]</scope>
    <source>
        <strain evidence="2 3">DSM 44272</strain>
    </source>
</reference>
<dbReference type="EMBL" id="FZNO01000026">
    <property type="protein sequence ID" value="SNR79817.1"/>
    <property type="molecule type" value="Genomic_DNA"/>
</dbReference>
<evidence type="ECO:0000313" key="3">
    <source>
        <dbReference type="Proteomes" id="UP000198403"/>
    </source>
</evidence>
<dbReference type="Proteomes" id="UP000198403">
    <property type="component" value="Unassembled WGS sequence"/>
</dbReference>
<feature type="region of interest" description="Disordered" evidence="1">
    <location>
        <begin position="51"/>
        <end position="269"/>
    </location>
</feature>
<name>A0A238Z936_9ACTN</name>
<feature type="region of interest" description="Disordered" evidence="1">
    <location>
        <begin position="292"/>
        <end position="322"/>
    </location>
</feature>
<gene>
    <name evidence="2" type="ORF">SAMN06272737_12632</name>
</gene>
<evidence type="ECO:0000313" key="2">
    <source>
        <dbReference type="EMBL" id="SNR79817.1"/>
    </source>
</evidence>
<evidence type="ECO:0000256" key="1">
    <source>
        <dbReference type="SAM" id="MobiDB-lite"/>
    </source>
</evidence>
<feature type="compositionally biased region" description="Basic and acidic residues" evidence="1">
    <location>
        <begin position="183"/>
        <end position="198"/>
    </location>
</feature>
<sequence>MAVVVHSRGWRQDLTVCPEPEATTAIPRRPALRRRGLSPRGLGLLLGCQPSRLMSSRRYTTRRPRRKPSGPTPKCRHSAGWPPECAERRRLRQSQQLGRRRSNIVVSHGRAPPRLENSIDGRPPSTPHRNARPSGIRSVPISRLPGPASVVLRPLPGPTPRHGLLTGLSRPRFCSRSPVGRRQPRDQRPHGLENHWRSAADLPGTRHLLPDLAPGEPETEPARSRRCGRHSGAEPPHGAVLTEQPSRTPNDSLARASVRGPSGTPSASACGSWCRWFLRRASADLARLGSWRSTPHPEHGETAGPVIGPPGASARGRVIEVP</sequence>
<keyword evidence="3" id="KW-1185">Reference proteome</keyword>
<organism evidence="2 3">
    <name type="scientific">Blastococcus mobilis</name>
    <dbReference type="NCBI Taxonomy" id="1938746"/>
    <lineage>
        <taxon>Bacteria</taxon>
        <taxon>Bacillati</taxon>
        <taxon>Actinomycetota</taxon>
        <taxon>Actinomycetes</taxon>
        <taxon>Geodermatophilales</taxon>
        <taxon>Geodermatophilaceae</taxon>
        <taxon>Blastococcus</taxon>
    </lineage>
</organism>
<dbReference type="AlphaFoldDB" id="A0A238Z936"/>
<protein>
    <submittedName>
        <fullName evidence="2">Uncharacterized protein</fullName>
    </submittedName>
</protein>
<feature type="compositionally biased region" description="Basic residues" evidence="1">
    <location>
        <begin position="59"/>
        <end position="68"/>
    </location>
</feature>
<accession>A0A238Z936</accession>